<dbReference type="PANTHER" id="PTHR34846:SF5">
    <property type="entry name" value="CARBOXYMUCONOLACTONE DECARBOXYLASE-LIKE DOMAIN-CONTAINING PROTEIN"/>
    <property type="match status" value="1"/>
</dbReference>
<name>A0ABS3R0X5_9ACTN</name>
<dbReference type="InterPro" id="IPR029032">
    <property type="entry name" value="AhpD-like"/>
</dbReference>
<dbReference type="Pfam" id="PF02627">
    <property type="entry name" value="CMD"/>
    <property type="match status" value="1"/>
</dbReference>
<keyword evidence="3" id="KW-1185">Reference proteome</keyword>
<proteinExistence type="predicted"/>
<dbReference type="SUPFAM" id="SSF69118">
    <property type="entry name" value="AhpD-like"/>
    <property type="match status" value="1"/>
</dbReference>
<evidence type="ECO:0000313" key="2">
    <source>
        <dbReference type="EMBL" id="MBO2439328.1"/>
    </source>
</evidence>
<dbReference type="RefSeq" id="WP_208267670.1">
    <property type="nucleotide sequence ID" value="NZ_BAAAGM010000033.1"/>
</dbReference>
<protein>
    <submittedName>
        <fullName evidence="2">Carboxymuconolactone decarboxylase family protein</fullName>
    </submittedName>
</protein>
<evidence type="ECO:0000313" key="3">
    <source>
        <dbReference type="Proteomes" id="UP000666915"/>
    </source>
</evidence>
<gene>
    <name evidence="2" type="ORF">J4557_17535</name>
</gene>
<dbReference type="InterPro" id="IPR003779">
    <property type="entry name" value="CMD-like"/>
</dbReference>
<dbReference type="EMBL" id="JAGEOK010000010">
    <property type="protein sequence ID" value="MBO2439328.1"/>
    <property type="molecule type" value="Genomic_DNA"/>
</dbReference>
<dbReference type="Gene3D" id="1.20.1290.10">
    <property type="entry name" value="AhpD-like"/>
    <property type="match status" value="1"/>
</dbReference>
<reference evidence="2 3" key="1">
    <citation type="submission" date="2021-03" db="EMBL/GenBank/DDBJ databases">
        <authorList>
            <person name="Kanchanasin P."/>
            <person name="Saeng-In P."/>
            <person name="Phongsopitanun W."/>
            <person name="Yuki M."/>
            <person name="Kudo T."/>
            <person name="Ohkuma M."/>
            <person name="Tanasupawat S."/>
        </authorList>
    </citation>
    <scope>NUCLEOTIDE SEQUENCE [LARGE SCALE GENOMIC DNA]</scope>
    <source>
        <strain evidence="2 3">L46</strain>
    </source>
</reference>
<evidence type="ECO:0000259" key="1">
    <source>
        <dbReference type="Pfam" id="PF02627"/>
    </source>
</evidence>
<comment type="caution">
    <text evidence="2">The sequence shown here is derived from an EMBL/GenBank/DDBJ whole genome shotgun (WGS) entry which is preliminary data.</text>
</comment>
<sequence>MPRSSQHTAGPRVAPVEPPHDAETAAALEALGAPIALFRVFARRPERAHGLHGWGRYYLSRRAALSLRHRELVIDRTTRRCGAEYEWGVHVAVFAAKAGLDAEQIRSIVDGGPDDGCWTDPGDRAVLRAVDALCSTNDLSDDEWGELAGAVGEEGAVDLLLLCGWYHAISFAARALRLQPEPGTPAFGDYRS</sequence>
<accession>A0ABS3R0X5</accession>
<dbReference type="Proteomes" id="UP000666915">
    <property type="component" value="Unassembled WGS sequence"/>
</dbReference>
<feature type="domain" description="Carboxymuconolactone decarboxylase-like" evidence="1">
    <location>
        <begin position="54"/>
        <end position="109"/>
    </location>
</feature>
<dbReference type="PANTHER" id="PTHR34846">
    <property type="entry name" value="4-CARBOXYMUCONOLACTONE DECARBOXYLASE FAMILY PROTEIN (AFU_ORTHOLOGUE AFUA_6G11590)"/>
    <property type="match status" value="1"/>
</dbReference>
<organism evidence="2 3">
    <name type="scientific">Actinomadura nitritigenes</name>
    <dbReference type="NCBI Taxonomy" id="134602"/>
    <lineage>
        <taxon>Bacteria</taxon>
        <taxon>Bacillati</taxon>
        <taxon>Actinomycetota</taxon>
        <taxon>Actinomycetes</taxon>
        <taxon>Streptosporangiales</taxon>
        <taxon>Thermomonosporaceae</taxon>
        <taxon>Actinomadura</taxon>
    </lineage>
</organism>